<comment type="similarity">
    <text evidence="2 12">Belongs to the glycosyl hydrolase 4 family.</text>
</comment>
<dbReference type="InterPro" id="IPR053715">
    <property type="entry name" value="GH4_Enzyme_sf"/>
</dbReference>
<dbReference type="EMBL" id="FWDM01000022">
    <property type="protein sequence ID" value="SLM13517.1"/>
    <property type="molecule type" value="Genomic_DNA"/>
</dbReference>
<evidence type="ECO:0000313" key="14">
    <source>
        <dbReference type="EMBL" id="SLM13517.1"/>
    </source>
</evidence>
<keyword evidence="7" id="KW-0119">Carbohydrate metabolism</keyword>
<dbReference type="GO" id="GO:0016616">
    <property type="term" value="F:oxidoreductase activity, acting on the CH-OH group of donors, NAD or NADP as acceptor"/>
    <property type="evidence" value="ECO:0007669"/>
    <property type="project" value="InterPro"/>
</dbReference>
<dbReference type="PROSITE" id="PS01324">
    <property type="entry name" value="GLYCOSYL_HYDROL_F4"/>
    <property type="match status" value="1"/>
</dbReference>
<sequence length="452" mass="49892">MKLVLIGAGSAQFGFGTLGDIFSSKVLKGSHIALVDINGESLSRVQAAGQAFIEANGLDFTLSAHTDRREALKGADFVIISIEVGNRFELWDQDWMIPLQYGIPQVYGENGGAGGLFHALRITPAILDICEDCASLCPDAFVFNFSNPMTAITTTVLRKFPNLRFIGLCHEIASLERYLPLMLDVPFSELELRAAGLNHFSVLVSARYRTSGKDAYPDILAKAPAFFEKVLGYSDILEYIQTTGNIPRTEGETGLPDIGRTESSRAWSDRGLFRHILERFHLLPITSDSHIGEYIQWAHEVADHKGILDFYMLYRASLSMLKPTIELKVKERVVPIIEGILGDTGYEEAAVNIMNTGLIPSLPDSVAVEVPARVWRKGLEGIAFPDYPKGFAALLRNYTGVYDLTAEAILQKSKDLAIQALLVNPVVTACARVPELVNVMIERQAQWLGYLK</sequence>
<dbReference type="GO" id="GO:0046872">
    <property type="term" value="F:metal ion binding"/>
    <property type="evidence" value="ECO:0007669"/>
    <property type="project" value="UniProtKB-KW"/>
</dbReference>
<comment type="cofactor">
    <cofactor evidence="1">
        <name>Mn(2+)</name>
        <dbReference type="ChEBI" id="CHEBI:29035"/>
    </cofactor>
</comment>
<feature type="site" description="Increases basicity of active site Tyr" evidence="11">
    <location>
        <position position="109"/>
    </location>
</feature>
<protein>
    <submittedName>
        <fullName evidence="14">Alpha-glucosidase</fullName>
        <ecNumber evidence="14">3.2.1.20</ecNumber>
    </submittedName>
</protein>
<evidence type="ECO:0000256" key="7">
    <source>
        <dbReference type="ARBA" id="ARBA00023277"/>
    </source>
</evidence>
<evidence type="ECO:0000256" key="5">
    <source>
        <dbReference type="ARBA" id="ARBA00023027"/>
    </source>
</evidence>
<evidence type="ECO:0000256" key="6">
    <source>
        <dbReference type="ARBA" id="ARBA00023211"/>
    </source>
</evidence>
<dbReference type="InterPro" id="IPR022616">
    <property type="entry name" value="Glyco_hydro_4_C"/>
</dbReference>
<evidence type="ECO:0000256" key="2">
    <source>
        <dbReference type="ARBA" id="ARBA00010141"/>
    </source>
</evidence>
<evidence type="ECO:0000256" key="1">
    <source>
        <dbReference type="ARBA" id="ARBA00001936"/>
    </source>
</evidence>
<feature type="binding site" evidence="9">
    <location>
        <position position="147"/>
    </location>
    <ligand>
        <name>substrate</name>
    </ligand>
</feature>
<comment type="cofactor">
    <cofactor evidence="12">
        <name>NAD(+)</name>
        <dbReference type="ChEBI" id="CHEBI:57540"/>
    </cofactor>
    <text evidence="12">Binds 1 NAD(+) per subunit.</text>
</comment>
<dbReference type="GO" id="GO:0004558">
    <property type="term" value="F:alpha-1,4-glucosidase activity"/>
    <property type="evidence" value="ECO:0007669"/>
    <property type="project" value="UniProtKB-EC"/>
</dbReference>
<keyword evidence="6 10" id="KW-0464">Manganese</keyword>
<keyword evidence="10" id="KW-0170">Cobalt</keyword>
<dbReference type="InterPro" id="IPR019802">
    <property type="entry name" value="GlycHydrolase_4_CS"/>
</dbReference>
<gene>
    <name evidence="14" type="primary">palH</name>
    <name evidence="14" type="ORF">SPIROBIBN47_290090</name>
</gene>
<feature type="binding site" evidence="10">
    <location>
        <position position="169"/>
    </location>
    <ligand>
        <name>Mn(2+)</name>
        <dbReference type="ChEBI" id="CHEBI:29035"/>
    </ligand>
</feature>
<dbReference type="Pfam" id="PF02056">
    <property type="entry name" value="Glyco_hydro_4"/>
    <property type="match status" value="1"/>
</dbReference>
<evidence type="ECO:0000256" key="4">
    <source>
        <dbReference type="ARBA" id="ARBA00022801"/>
    </source>
</evidence>
<evidence type="ECO:0000259" key="13">
    <source>
        <dbReference type="Pfam" id="PF11975"/>
    </source>
</evidence>
<dbReference type="InterPro" id="IPR015955">
    <property type="entry name" value="Lactate_DH/Glyco_Ohase_4_C"/>
</dbReference>
<evidence type="ECO:0000256" key="12">
    <source>
        <dbReference type="RuleBase" id="RU361152"/>
    </source>
</evidence>
<proteinExistence type="inferred from homology"/>
<evidence type="ECO:0000256" key="9">
    <source>
        <dbReference type="PIRSR" id="PIRSR601088-2"/>
    </source>
</evidence>
<keyword evidence="4 12" id="KW-0378">Hydrolase</keyword>
<feature type="binding site" evidence="10">
    <location>
        <position position="199"/>
    </location>
    <ligand>
        <name>Mn(2+)</name>
        <dbReference type="ChEBI" id="CHEBI:29035"/>
    </ligand>
</feature>
<dbReference type="PANTHER" id="PTHR32092:SF6">
    <property type="entry name" value="ALPHA-GALACTOSIDASE"/>
    <property type="match status" value="1"/>
</dbReference>
<dbReference type="PRINTS" id="PR00732">
    <property type="entry name" value="GLHYDRLASE4"/>
</dbReference>
<dbReference type="SUPFAM" id="SSF56327">
    <property type="entry name" value="LDH C-terminal domain-like"/>
    <property type="match status" value="1"/>
</dbReference>
<keyword evidence="10" id="KW-0408">Iron</keyword>
<dbReference type="InterPro" id="IPR036291">
    <property type="entry name" value="NAD(P)-bd_dom_sf"/>
</dbReference>
<dbReference type="Pfam" id="PF11975">
    <property type="entry name" value="Glyco_hydro_4C"/>
    <property type="match status" value="1"/>
</dbReference>
<dbReference type="GO" id="GO:0005975">
    <property type="term" value="P:carbohydrate metabolic process"/>
    <property type="evidence" value="ECO:0007669"/>
    <property type="project" value="InterPro"/>
</dbReference>
<evidence type="ECO:0000256" key="8">
    <source>
        <dbReference type="ARBA" id="ARBA00023295"/>
    </source>
</evidence>
<dbReference type="InterPro" id="IPR001088">
    <property type="entry name" value="Glyco_hydro_4"/>
</dbReference>
<feature type="domain" description="Glycosyl hydrolase family 4 C-terminal" evidence="13">
    <location>
        <begin position="195"/>
        <end position="427"/>
    </location>
</feature>
<reference evidence="14" key="1">
    <citation type="submission" date="2017-02" db="EMBL/GenBank/DDBJ databases">
        <authorList>
            <person name="Regsiter A."/>
            <person name="William W."/>
        </authorList>
    </citation>
    <scope>NUCLEOTIDE SEQUENCE</scope>
    <source>
        <strain evidence="14">Bib</strain>
    </source>
</reference>
<name>A0A3P3XJ61_9SPIR</name>
<dbReference type="AlphaFoldDB" id="A0A3P3XJ61"/>
<dbReference type="EC" id="3.2.1.20" evidence="14"/>
<keyword evidence="5 12" id="KW-0520">NAD</keyword>
<keyword evidence="8 12" id="KW-0326">Glycosidase</keyword>
<keyword evidence="10" id="KW-0533">Nickel</keyword>
<evidence type="ECO:0000256" key="11">
    <source>
        <dbReference type="PIRSR" id="PIRSR601088-4"/>
    </source>
</evidence>
<evidence type="ECO:0000256" key="10">
    <source>
        <dbReference type="PIRSR" id="PIRSR601088-3"/>
    </source>
</evidence>
<dbReference type="Gene3D" id="3.90.1820.10">
    <property type="entry name" value="AglA-like glucosidase"/>
    <property type="match status" value="1"/>
</dbReference>
<accession>A0A3P3XJ61</accession>
<dbReference type="SUPFAM" id="SSF51735">
    <property type="entry name" value="NAD(P)-binding Rossmann-fold domains"/>
    <property type="match status" value="1"/>
</dbReference>
<dbReference type="PANTHER" id="PTHR32092">
    <property type="entry name" value="6-PHOSPHO-BETA-GLUCOSIDASE-RELATED"/>
    <property type="match status" value="1"/>
</dbReference>
<organism evidence="14">
    <name type="scientific">uncultured spirochete</name>
    <dbReference type="NCBI Taxonomy" id="156406"/>
    <lineage>
        <taxon>Bacteria</taxon>
        <taxon>Pseudomonadati</taxon>
        <taxon>Spirochaetota</taxon>
        <taxon>Spirochaetia</taxon>
        <taxon>Spirochaetales</taxon>
        <taxon>environmental samples</taxon>
    </lineage>
</organism>
<keyword evidence="3 10" id="KW-0479">Metal-binding</keyword>
<evidence type="ECO:0000256" key="3">
    <source>
        <dbReference type="ARBA" id="ARBA00022723"/>
    </source>
</evidence>